<evidence type="ECO:0000259" key="1">
    <source>
        <dbReference type="PROSITE" id="PS51707"/>
    </source>
</evidence>
<dbReference type="PANTHER" id="PTHR21028:SF2">
    <property type="entry name" value="CYTH DOMAIN-CONTAINING PROTEIN"/>
    <property type="match status" value="1"/>
</dbReference>
<dbReference type="CTD" id="6753921"/>
<dbReference type="SMART" id="SM01118">
    <property type="entry name" value="CYTH"/>
    <property type="match status" value="1"/>
</dbReference>
<dbReference type="KEGG" id="tad:TRIADDRAFT_57013"/>
<name>B3RX66_TRIAD</name>
<gene>
    <name evidence="2" type="ORF">TRIADDRAFT_57013</name>
</gene>
<dbReference type="GeneID" id="6753921"/>
<dbReference type="PANTHER" id="PTHR21028">
    <property type="entry name" value="SI:CH211-156B7.4"/>
    <property type="match status" value="1"/>
</dbReference>
<dbReference type="Proteomes" id="UP000009022">
    <property type="component" value="Unassembled WGS sequence"/>
</dbReference>
<dbReference type="RefSeq" id="XP_002112708.1">
    <property type="nucleotide sequence ID" value="XM_002112672.1"/>
</dbReference>
<protein>
    <recommendedName>
        <fullName evidence="1">CYTH domain-containing protein</fullName>
    </recommendedName>
</protein>
<dbReference type="SUPFAM" id="SSF55154">
    <property type="entry name" value="CYTH-like phosphatases"/>
    <property type="match status" value="1"/>
</dbReference>
<proteinExistence type="predicted"/>
<accession>B3RX66</accession>
<sequence length="203" mass="23372">MVDMLRGETLRVDKAQNKLWSEGNLVEEPEDRSINIKARIRNYELVKETITGLVEDEGFSYIQEDTFFTCPNGRLKLREYNTGESLLMFDVEADKELFTNSKYCYSEVKDLTATKNILKLAYGIKGVVRTERLIAEFGQTKIYLDRVADLGDFIEISVDLTHDQTLEDGQEVARDLMEQLDIGQTELVHSSYIDMLTEFDDCL</sequence>
<dbReference type="HOGENOM" id="CLU_126397_0_0_1"/>
<reference evidence="2 3" key="1">
    <citation type="journal article" date="2008" name="Nature">
        <title>The Trichoplax genome and the nature of placozoans.</title>
        <authorList>
            <person name="Srivastava M."/>
            <person name="Begovic E."/>
            <person name="Chapman J."/>
            <person name="Putnam N.H."/>
            <person name="Hellsten U."/>
            <person name="Kawashima T."/>
            <person name="Kuo A."/>
            <person name="Mitros T."/>
            <person name="Salamov A."/>
            <person name="Carpenter M.L."/>
            <person name="Signorovitch A.Y."/>
            <person name="Moreno M.A."/>
            <person name="Kamm K."/>
            <person name="Grimwood J."/>
            <person name="Schmutz J."/>
            <person name="Shapiro H."/>
            <person name="Grigoriev I.V."/>
            <person name="Buss L.W."/>
            <person name="Schierwater B."/>
            <person name="Dellaporta S.L."/>
            <person name="Rokhsar D.S."/>
        </authorList>
    </citation>
    <scope>NUCLEOTIDE SEQUENCE [LARGE SCALE GENOMIC DNA]</scope>
    <source>
        <strain evidence="2 3">Grell-BS-1999</strain>
    </source>
</reference>
<keyword evidence="3" id="KW-1185">Reference proteome</keyword>
<dbReference type="EMBL" id="DS985245">
    <property type="protein sequence ID" value="EDV24818.1"/>
    <property type="molecule type" value="Genomic_DNA"/>
</dbReference>
<dbReference type="OMA" id="ENCIETT"/>
<dbReference type="AlphaFoldDB" id="B3RX66"/>
<dbReference type="PROSITE" id="PS51707">
    <property type="entry name" value="CYTH"/>
    <property type="match status" value="1"/>
</dbReference>
<dbReference type="GO" id="GO:0016462">
    <property type="term" value="F:pyrophosphatase activity"/>
    <property type="evidence" value="ECO:0007669"/>
    <property type="project" value="UniProtKB-ARBA"/>
</dbReference>
<dbReference type="Pfam" id="PF01928">
    <property type="entry name" value="CYTH"/>
    <property type="match status" value="1"/>
</dbReference>
<dbReference type="InterPro" id="IPR023577">
    <property type="entry name" value="CYTH_domain"/>
</dbReference>
<evidence type="ECO:0000313" key="2">
    <source>
        <dbReference type="EMBL" id="EDV24818.1"/>
    </source>
</evidence>
<dbReference type="CDD" id="cd07890">
    <property type="entry name" value="CYTH-like_AC_IV-like"/>
    <property type="match status" value="1"/>
</dbReference>
<dbReference type="OrthoDB" id="6159137at2759"/>
<dbReference type="STRING" id="10228.B3RX66"/>
<dbReference type="InterPro" id="IPR033469">
    <property type="entry name" value="CYTH-like_dom_sf"/>
</dbReference>
<organism evidence="2 3">
    <name type="scientific">Trichoplax adhaerens</name>
    <name type="common">Trichoplax reptans</name>
    <dbReference type="NCBI Taxonomy" id="10228"/>
    <lineage>
        <taxon>Eukaryota</taxon>
        <taxon>Metazoa</taxon>
        <taxon>Placozoa</taxon>
        <taxon>Uniplacotomia</taxon>
        <taxon>Trichoplacea</taxon>
        <taxon>Trichoplacidae</taxon>
        <taxon>Trichoplax</taxon>
    </lineage>
</organism>
<dbReference type="PhylomeDB" id="B3RX66"/>
<feature type="domain" description="CYTH" evidence="1">
    <location>
        <begin position="31"/>
        <end position="198"/>
    </location>
</feature>
<dbReference type="Gene3D" id="2.40.320.10">
    <property type="entry name" value="Hypothetical Protein Pfu-838710-001"/>
    <property type="match status" value="1"/>
</dbReference>
<evidence type="ECO:0000313" key="3">
    <source>
        <dbReference type="Proteomes" id="UP000009022"/>
    </source>
</evidence>
<dbReference type="InParanoid" id="B3RX66"/>
<dbReference type="InterPro" id="IPR008173">
    <property type="entry name" value="Adenylyl_cyclase_CyaB"/>
</dbReference>